<dbReference type="Gene3D" id="1.10.10.10">
    <property type="entry name" value="Winged helix-like DNA-binding domain superfamily/Winged helix DNA-binding domain"/>
    <property type="match status" value="1"/>
</dbReference>
<keyword evidence="3" id="KW-1185">Reference proteome</keyword>
<dbReference type="SUPFAM" id="SSF46785">
    <property type="entry name" value="Winged helix' DNA-binding domain"/>
    <property type="match status" value="1"/>
</dbReference>
<protein>
    <submittedName>
        <fullName evidence="2">MarR family transcriptional regulator</fullName>
    </submittedName>
</protein>
<dbReference type="Pfam" id="PF12802">
    <property type="entry name" value="MarR_2"/>
    <property type="match status" value="1"/>
</dbReference>
<accession>A0A4R9GL48</accession>
<proteinExistence type="predicted"/>
<dbReference type="GO" id="GO:0006950">
    <property type="term" value="P:response to stress"/>
    <property type="evidence" value="ECO:0007669"/>
    <property type="project" value="TreeGrafter"/>
</dbReference>
<name>A0A4R9GL48_9LEPT</name>
<dbReference type="EMBL" id="RQEV01000016">
    <property type="protein sequence ID" value="TGK15352.1"/>
    <property type="molecule type" value="Genomic_DNA"/>
</dbReference>
<dbReference type="PANTHER" id="PTHR33164">
    <property type="entry name" value="TRANSCRIPTIONAL REGULATOR, MARR FAMILY"/>
    <property type="match status" value="1"/>
</dbReference>
<dbReference type="RefSeq" id="WP_135814445.1">
    <property type="nucleotide sequence ID" value="NZ_RQEV01000016.1"/>
</dbReference>
<feature type="domain" description="HTH marR-type" evidence="1">
    <location>
        <begin position="27"/>
        <end position="158"/>
    </location>
</feature>
<dbReference type="OrthoDB" id="9799663at2"/>
<evidence type="ECO:0000313" key="3">
    <source>
        <dbReference type="Proteomes" id="UP000297855"/>
    </source>
</evidence>
<dbReference type="InterPro" id="IPR036390">
    <property type="entry name" value="WH_DNA-bd_sf"/>
</dbReference>
<comment type="caution">
    <text evidence="2">The sequence shown here is derived from an EMBL/GenBank/DDBJ whole genome shotgun (WGS) entry which is preliminary data.</text>
</comment>
<dbReference type="InterPro" id="IPR000835">
    <property type="entry name" value="HTH_MarR-typ"/>
</dbReference>
<dbReference type="Proteomes" id="UP000297855">
    <property type="component" value="Unassembled WGS sequence"/>
</dbReference>
<evidence type="ECO:0000313" key="2">
    <source>
        <dbReference type="EMBL" id="TGK15352.1"/>
    </source>
</evidence>
<organism evidence="2 3">
    <name type="scientific">Leptospira fluminis</name>
    <dbReference type="NCBI Taxonomy" id="2484979"/>
    <lineage>
        <taxon>Bacteria</taxon>
        <taxon>Pseudomonadati</taxon>
        <taxon>Spirochaetota</taxon>
        <taxon>Spirochaetia</taxon>
        <taxon>Leptospirales</taxon>
        <taxon>Leptospiraceae</taxon>
        <taxon>Leptospira</taxon>
    </lineage>
</organism>
<dbReference type="GO" id="GO:0003700">
    <property type="term" value="F:DNA-binding transcription factor activity"/>
    <property type="evidence" value="ECO:0007669"/>
    <property type="project" value="InterPro"/>
</dbReference>
<reference evidence="2" key="1">
    <citation type="journal article" date="2019" name="PLoS Negl. Trop. Dis.">
        <title>Revisiting the worldwide diversity of Leptospira species in the environment.</title>
        <authorList>
            <person name="Vincent A.T."/>
            <person name="Schiettekatte O."/>
            <person name="Bourhy P."/>
            <person name="Veyrier F.J."/>
            <person name="Picardeau M."/>
        </authorList>
    </citation>
    <scope>NUCLEOTIDE SEQUENCE [LARGE SCALE GENOMIC DNA]</scope>
    <source>
        <strain evidence="2">SCS5</strain>
    </source>
</reference>
<dbReference type="PROSITE" id="PS50995">
    <property type="entry name" value="HTH_MARR_2"/>
    <property type="match status" value="1"/>
</dbReference>
<gene>
    <name evidence="2" type="ORF">EHO61_15305</name>
</gene>
<dbReference type="PANTHER" id="PTHR33164:SF43">
    <property type="entry name" value="HTH-TYPE TRANSCRIPTIONAL REPRESSOR YETL"/>
    <property type="match status" value="1"/>
</dbReference>
<dbReference type="InterPro" id="IPR036388">
    <property type="entry name" value="WH-like_DNA-bd_sf"/>
</dbReference>
<dbReference type="SMART" id="SM00347">
    <property type="entry name" value="HTH_MARR"/>
    <property type="match status" value="1"/>
</dbReference>
<sequence>MTAYCQYNFEVFLTMPTYNHTEEGQIFTDLVIEIFRINGRLVAYGDDLTAPSGLTSARWQVLGALAEGPAPAAHIARKMGLARQSVQRLADILIKDGFVLSGENPHHRKAHLLRLSPHGAERSENLKLAWSEIANEIAQGFSAKQLNQTLSIIRKLSERIPTMNR</sequence>
<dbReference type="InterPro" id="IPR039422">
    <property type="entry name" value="MarR/SlyA-like"/>
</dbReference>
<dbReference type="AlphaFoldDB" id="A0A4R9GL48"/>
<evidence type="ECO:0000259" key="1">
    <source>
        <dbReference type="PROSITE" id="PS50995"/>
    </source>
</evidence>